<gene>
    <name evidence="1" type="ORF">POPTR_005G095000</name>
</gene>
<proteinExistence type="predicted"/>
<accession>U5GH32</accession>
<dbReference type="HOGENOM" id="CLU_2675687_0_0_1"/>
<keyword evidence="2" id="KW-1185">Reference proteome</keyword>
<sequence>MAQQPDVDKLFGFPIHHLSSDGARIHPSLPLNISGYAFAPQICYLTLEYMSIQFGGVPSKFNCNSVTIFFLASLL</sequence>
<dbReference type="Proteomes" id="UP000006729">
    <property type="component" value="Chromosome 5"/>
</dbReference>
<reference evidence="1 2" key="1">
    <citation type="journal article" date="2006" name="Science">
        <title>The genome of black cottonwood, Populus trichocarpa (Torr. &amp; Gray).</title>
        <authorList>
            <person name="Tuskan G.A."/>
            <person name="Difazio S."/>
            <person name="Jansson S."/>
            <person name="Bohlmann J."/>
            <person name="Grigoriev I."/>
            <person name="Hellsten U."/>
            <person name="Putnam N."/>
            <person name="Ralph S."/>
            <person name="Rombauts S."/>
            <person name="Salamov A."/>
            <person name="Schein J."/>
            <person name="Sterck L."/>
            <person name="Aerts A."/>
            <person name="Bhalerao R.R."/>
            <person name="Bhalerao R.P."/>
            <person name="Blaudez D."/>
            <person name="Boerjan W."/>
            <person name="Brun A."/>
            <person name="Brunner A."/>
            <person name="Busov V."/>
            <person name="Campbell M."/>
            <person name="Carlson J."/>
            <person name="Chalot M."/>
            <person name="Chapman J."/>
            <person name="Chen G.L."/>
            <person name="Cooper D."/>
            <person name="Coutinho P.M."/>
            <person name="Couturier J."/>
            <person name="Covert S."/>
            <person name="Cronk Q."/>
            <person name="Cunningham R."/>
            <person name="Davis J."/>
            <person name="Degroeve S."/>
            <person name="Dejardin A."/>
            <person name="Depamphilis C."/>
            <person name="Detter J."/>
            <person name="Dirks B."/>
            <person name="Dubchak I."/>
            <person name="Duplessis S."/>
            <person name="Ehlting J."/>
            <person name="Ellis B."/>
            <person name="Gendler K."/>
            <person name="Goodstein D."/>
            <person name="Gribskov M."/>
            <person name="Grimwood J."/>
            <person name="Groover A."/>
            <person name="Gunter L."/>
            <person name="Hamberger B."/>
            <person name="Heinze B."/>
            <person name="Helariutta Y."/>
            <person name="Henrissat B."/>
            <person name="Holligan D."/>
            <person name="Holt R."/>
            <person name="Huang W."/>
            <person name="Islam-Faridi N."/>
            <person name="Jones S."/>
            <person name="Jones-Rhoades M."/>
            <person name="Jorgensen R."/>
            <person name="Joshi C."/>
            <person name="Kangasjarvi J."/>
            <person name="Karlsson J."/>
            <person name="Kelleher C."/>
            <person name="Kirkpatrick R."/>
            <person name="Kirst M."/>
            <person name="Kohler A."/>
            <person name="Kalluri U."/>
            <person name="Larimer F."/>
            <person name="Leebens-Mack J."/>
            <person name="Leple J.C."/>
            <person name="Locascio P."/>
            <person name="Lou Y."/>
            <person name="Lucas S."/>
            <person name="Martin F."/>
            <person name="Montanini B."/>
            <person name="Napoli C."/>
            <person name="Nelson D.R."/>
            <person name="Nelson C."/>
            <person name="Nieminen K."/>
            <person name="Nilsson O."/>
            <person name="Pereda V."/>
            <person name="Peter G."/>
            <person name="Philippe R."/>
            <person name="Pilate G."/>
            <person name="Poliakov A."/>
            <person name="Razumovskaya J."/>
            <person name="Richardson P."/>
            <person name="Rinaldi C."/>
            <person name="Ritland K."/>
            <person name="Rouze P."/>
            <person name="Ryaboy D."/>
            <person name="Schmutz J."/>
            <person name="Schrader J."/>
            <person name="Segerman B."/>
            <person name="Shin H."/>
            <person name="Siddiqui A."/>
            <person name="Sterky F."/>
            <person name="Terry A."/>
            <person name="Tsai C.J."/>
            <person name="Uberbacher E."/>
            <person name="Unneberg P."/>
            <person name="Vahala J."/>
            <person name="Wall K."/>
            <person name="Wessler S."/>
            <person name="Yang G."/>
            <person name="Yin T."/>
            <person name="Douglas C."/>
            <person name="Marra M."/>
            <person name="Sandberg G."/>
            <person name="Van de Peer Y."/>
            <person name="Rokhsar D."/>
        </authorList>
    </citation>
    <scope>NUCLEOTIDE SEQUENCE [LARGE SCALE GENOMIC DNA]</scope>
    <source>
        <strain evidence="2">cv. Nisqually</strain>
    </source>
</reference>
<dbReference type="AlphaFoldDB" id="U5GH32"/>
<name>U5GH32_POPTR</name>
<evidence type="ECO:0000313" key="2">
    <source>
        <dbReference type="Proteomes" id="UP000006729"/>
    </source>
</evidence>
<protein>
    <submittedName>
        <fullName evidence="1">Uncharacterized protein</fullName>
    </submittedName>
</protein>
<organism evidence="1 2">
    <name type="scientific">Populus trichocarpa</name>
    <name type="common">Western balsam poplar</name>
    <name type="synonym">Populus balsamifera subsp. trichocarpa</name>
    <dbReference type="NCBI Taxonomy" id="3694"/>
    <lineage>
        <taxon>Eukaryota</taxon>
        <taxon>Viridiplantae</taxon>
        <taxon>Streptophyta</taxon>
        <taxon>Embryophyta</taxon>
        <taxon>Tracheophyta</taxon>
        <taxon>Spermatophyta</taxon>
        <taxon>Magnoliopsida</taxon>
        <taxon>eudicotyledons</taxon>
        <taxon>Gunneridae</taxon>
        <taxon>Pentapetalae</taxon>
        <taxon>rosids</taxon>
        <taxon>fabids</taxon>
        <taxon>Malpighiales</taxon>
        <taxon>Salicaceae</taxon>
        <taxon>Saliceae</taxon>
        <taxon>Populus</taxon>
    </lineage>
</organism>
<evidence type="ECO:0000313" key="1">
    <source>
        <dbReference type="EMBL" id="PNT35825.1"/>
    </source>
</evidence>
<dbReference type="EMBL" id="CM009294">
    <property type="protein sequence ID" value="PNT35825.1"/>
    <property type="molecule type" value="Genomic_DNA"/>
</dbReference>
<dbReference type="InParanoid" id="U5GH32"/>